<dbReference type="PIRSF" id="PIRSF000851">
    <property type="entry name" value="PcS"/>
    <property type="match status" value="1"/>
</dbReference>
<sequence length="257" mass="27880">MSAPHSGSRHRIAAMSVHAYTALGVVLALLMVHLSYAGEVEIVLWLFLAAMIIDGTDGFLARRFRVKEVVPGFDGALLDNIIDYITYAFAPMVLLWSTGYLPEGWLGGAVASVVLLASCYQFCRSDAKTDDHFFLGFPSYWNIAAFYLIVLGAGPTATVTTLLVLTVLVFVPIKYVYPSRTETAWWPTMMLTTLWLGLYALILVQFPSPSLWLVGLSGGYVLYYAALSLHLTLTRRGQDSGAEGSPRAAASSPAVGG</sequence>
<keyword evidence="11 18" id="KW-1133">Transmembrane helix</keyword>
<evidence type="ECO:0000256" key="3">
    <source>
        <dbReference type="ARBA" id="ARBA00004429"/>
    </source>
</evidence>
<dbReference type="EC" id="2.7.8.24" evidence="4"/>
<evidence type="ECO:0000256" key="8">
    <source>
        <dbReference type="ARBA" id="ARBA00022519"/>
    </source>
</evidence>
<feature type="transmembrane region" description="Helical" evidence="18">
    <location>
        <begin position="42"/>
        <end position="60"/>
    </location>
</feature>
<protein>
    <recommendedName>
        <fullName evidence="5">Phosphatidylcholine synthase</fullName>
        <ecNumber evidence="4">2.7.8.24</ecNumber>
    </recommendedName>
    <alternativeName>
        <fullName evidence="17">CDP-diglyceride-choline O-phosphatidyltransferase</fullName>
    </alternativeName>
</protein>
<keyword evidence="13 18" id="KW-0472">Membrane</keyword>
<dbReference type="Pfam" id="PF01066">
    <property type="entry name" value="CDP-OH_P_transf"/>
    <property type="match status" value="1"/>
</dbReference>
<feature type="transmembrane region" description="Helical" evidence="18">
    <location>
        <begin position="105"/>
        <end position="123"/>
    </location>
</feature>
<evidence type="ECO:0000256" key="6">
    <source>
        <dbReference type="ARBA" id="ARBA00022475"/>
    </source>
</evidence>
<dbReference type="GO" id="GO:0008654">
    <property type="term" value="P:phospholipid biosynthetic process"/>
    <property type="evidence" value="ECO:0007669"/>
    <property type="project" value="UniProtKB-KW"/>
</dbReference>
<evidence type="ECO:0000256" key="5">
    <source>
        <dbReference type="ARBA" id="ARBA00015623"/>
    </source>
</evidence>
<evidence type="ECO:0000256" key="15">
    <source>
        <dbReference type="ARBA" id="ARBA00023211"/>
    </source>
</evidence>
<name>A0A5R9BC51_9MICC</name>
<keyword evidence="10 18" id="KW-0812">Transmembrane</keyword>
<feature type="transmembrane region" description="Helical" evidence="18">
    <location>
        <begin position="212"/>
        <end position="233"/>
    </location>
</feature>
<evidence type="ECO:0000256" key="17">
    <source>
        <dbReference type="ARBA" id="ARBA00033321"/>
    </source>
</evidence>
<dbReference type="InterPro" id="IPR043130">
    <property type="entry name" value="CDP-OH_PTrfase_TM_dom"/>
</dbReference>
<dbReference type="Gene3D" id="1.20.120.1760">
    <property type="match status" value="1"/>
</dbReference>
<evidence type="ECO:0000313" key="20">
    <source>
        <dbReference type="Proteomes" id="UP000310458"/>
    </source>
</evidence>
<organism evidence="19 20">
    <name type="scientific">Nesterenkonia salmonea</name>
    <dbReference type="NCBI Taxonomy" id="1804987"/>
    <lineage>
        <taxon>Bacteria</taxon>
        <taxon>Bacillati</taxon>
        <taxon>Actinomycetota</taxon>
        <taxon>Actinomycetes</taxon>
        <taxon>Micrococcales</taxon>
        <taxon>Micrococcaceae</taxon>
        <taxon>Nesterenkonia</taxon>
    </lineage>
</organism>
<comment type="catalytic activity">
    <reaction evidence="1">
        <text>a CDP-1,2-diacyl-sn-glycerol + choline = a 1,2-diacyl-sn-glycero-3-phosphocholine + CMP + H(+)</text>
        <dbReference type="Rhea" id="RHEA:14597"/>
        <dbReference type="ChEBI" id="CHEBI:15354"/>
        <dbReference type="ChEBI" id="CHEBI:15378"/>
        <dbReference type="ChEBI" id="CHEBI:57643"/>
        <dbReference type="ChEBI" id="CHEBI:58332"/>
        <dbReference type="ChEBI" id="CHEBI:60377"/>
        <dbReference type="EC" id="2.7.8.24"/>
    </reaction>
</comment>
<evidence type="ECO:0000256" key="13">
    <source>
        <dbReference type="ARBA" id="ARBA00023136"/>
    </source>
</evidence>
<dbReference type="OrthoDB" id="350520at2"/>
<evidence type="ECO:0000256" key="10">
    <source>
        <dbReference type="ARBA" id="ARBA00022692"/>
    </source>
</evidence>
<evidence type="ECO:0000256" key="7">
    <source>
        <dbReference type="ARBA" id="ARBA00022516"/>
    </source>
</evidence>
<feature type="transmembrane region" description="Helical" evidence="18">
    <location>
        <begin position="12"/>
        <end position="36"/>
    </location>
</feature>
<evidence type="ECO:0000256" key="14">
    <source>
        <dbReference type="ARBA" id="ARBA00023209"/>
    </source>
</evidence>
<evidence type="ECO:0000256" key="2">
    <source>
        <dbReference type="ARBA" id="ARBA00001936"/>
    </source>
</evidence>
<keyword evidence="20" id="KW-1185">Reference proteome</keyword>
<feature type="transmembrane region" description="Helical" evidence="18">
    <location>
        <begin position="184"/>
        <end position="206"/>
    </location>
</feature>
<keyword evidence="8" id="KW-0997">Cell inner membrane</keyword>
<keyword evidence="9 19" id="KW-0808">Transferase</keyword>
<evidence type="ECO:0000256" key="4">
    <source>
        <dbReference type="ARBA" id="ARBA00013195"/>
    </source>
</evidence>
<evidence type="ECO:0000313" key="19">
    <source>
        <dbReference type="EMBL" id="TLP96198.1"/>
    </source>
</evidence>
<dbReference type="Proteomes" id="UP000310458">
    <property type="component" value="Unassembled WGS sequence"/>
</dbReference>
<evidence type="ECO:0000256" key="1">
    <source>
        <dbReference type="ARBA" id="ARBA00000958"/>
    </source>
</evidence>
<evidence type="ECO:0000256" key="18">
    <source>
        <dbReference type="SAM" id="Phobius"/>
    </source>
</evidence>
<comment type="subcellular location">
    <subcellularLocation>
        <location evidence="3">Cell inner membrane</location>
        <topology evidence="3">Multi-pass membrane protein</topology>
    </subcellularLocation>
</comment>
<dbReference type="InterPro" id="IPR026027">
    <property type="entry name" value="PcS"/>
</dbReference>
<dbReference type="GO" id="GO:0050520">
    <property type="term" value="F:phosphatidylcholine synthase activity"/>
    <property type="evidence" value="ECO:0007669"/>
    <property type="project" value="UniProtKB-EC"/>
</dbReference>
<evidence type="ECO:0000256" key="11">
    <source>
        <dbReference type="ARBA" id="ARBA00022989"/>
    </source>
</evidence>
<keyword evidence="7" id="KW-0444">Lipid biosynthesis</keyword>
<gene>
    <name evidence="19" type="ORF">FEF26_09420</name>
</gene>
<keyword evidence="16" id="KW-1208">Phospholipid metabolism</keyword>
<reference evidence="19 20" key="1">
    <citation type="submission" date="2019-05" db="EMBL/GenBank/DDBJ databases">
        <title>Nesterenkonia sp. GY074 isolated from the Southern Atlantic Ocean.</title>
        <authorList>
            <person name="Zhang G."/>
        </authorList>
    </citation>
    <scope>NUCLEOTIDE SEQUENCE [LARGE SCALE GENOMIC DNA]</scope>
    <source>
        <strain evidence="19 20">GY074</strain>
    </source>
</reference>
<evidence type="ECO:0000256" key="16">
    <source>
        <dbReference type="ARBA" id="ARBA00023264"/>
    </source>
</evidence>
<keyword evidence="14" id="KW-0594">Phospholipid biosynthesis</keyword>
<dbReference type="EMBL" id="VAVZ01000024">
    <property type="protein sequence ID" value="TLP96198.1"/>
    <property type="molecule type" value="Genomic_DNA"/>
</dbReference>
<accession>A0A5R9BC51</accession>
<dbReference type="AlphaFoldDB" id="A0A5R9BC51"/>
<dbReference type="GO" id="GO:0005886">
    <property type="term" value="C:plasma membrane"/>
    <property type="evidence" value="ECO:0007669"/>
    <property type="project" value="UniProtKB-SubCell"/>
</dbReference>
<comment type="cofactor">
    <cofactor evidence="2">
        <name>Mn(2+)</name>
        <dbReference type="ChEBI" id="CHEBI:29035"/>
    </cofactor>
</comment>
<comment type="caution">
    <text evidence="19">The sequence shown here is derived from an EMBL/GenBank/DDBJ whole genome shotgun (WGS) entry which is preliminary data.</text>
</comment>
<keyword evidence="15" id="KW-0464">Manganese</keyword>
<evidence type="ECO:0000256" key="12">
    <source>
        <dbReference type="ARBA" id="ARBA00023098"/>
    </source>
</evidence>
<proteinExistence type="predicted"/>
<dbReference type="RefSeq" id="WP_138253285.1">
    <property type="nucleotide sequence ID" value="NZ_VAVZ01000024.1"/>
</dbReference>
<dbReference type="InterPro" id="IPR000462">
    <property type="entry name" value="CDP-OH_P_trans"/>
</dbReference>
<keyword evidence="12" id="KW-0443">Lipid metabolism</keyword>
<feature type="transmembrane region" description="Helical" evidence="18">
    <location>
        <begin position="135"/>
        <end position="153"/>
    </location>
</feature>
<evidence type="ECO:0000256" key="9">
    <source>
        <dbReference type="ARBA" id="ARBA00022679"/>
    </source>
</evidence>
<keyword evidence="6" id="KW-1003">Cell membrane</keyword>
<feature type="transmembrane region" description="Helical" evidence="18">
    <location>
        <begin position="159"/>
        <end position="177"/>
    </location>
</feature>